<reference evidence="9 10" key="1">
    <citation type="submission" date="2015-04" db="EMBL/GenBank/DDBJ databases">
        <authorList>
            <person name="Heijne W.H."/>
            <person name="Fedorova N.D."/>
            <person name="Nierman W.C."/>
            <person name="Vollebregt A.W."/>
            <person name="Zhao Z."/>
            <person name="Wu L."/>
            <person name="Kumar M."/>
            <person name="Stam H."/>
            <person name="van den Berg M.A."/>
            <person name="Pel H.J."/>
        </authorList>
    </citation>
    <scope>NUCLEOTIDE SEQUENCE [LARGE SCALE GENOMIC DNA]</scope>
    <source>
        <strain evidence="9 10">CBS 393.64</strain>
    </source>
</reference>
<feature type="transmembrane region" description="Helical" evidence="7">
    <location>
        <begin position="31"/>
        <end position="50"/>
    </location>
</feature>
<sequence>MAPVYSQTEDAALKRRLALARSTGPLAFFQNLRVVGIATFACLGGLLYGYNQGVFSGILTMTSFGKHMGEYVADSTKKGWLTAILELGAWFGTLYSGFLAEVLSRKYSILVSTAIFILGVVIQCTAVSASGPKSILAGRFITGMGVGSLSMIVPMYNAECAPPEIRGMLVGIQQFSIEFGIMVSFWIDYGTNYIGGTG</sequence>
<keyword evidence="10" id="KW-1185">Reference proteome</keyword>
<dbReference type="InterPro" id="IPR003663">
    <property type="entry name" value="Sugar/inositol_transpt"/>
</dbReference>
<protein>
    <submittedName>
        <fullName evidence="9">MFS sugar transporter</fullName>
    </submittedName>
</protein>
<dbReference type="InterPro" id="IPR036259">
    <property type="entry name" value="MFS_trans_sf"/>
</dbReference>
<evidence type="ECO:0000256" key="5">
    <source>
        <dbReference type="ARBA" id="ARBA00022989"/>
    </source>
</evidence>
<dbReference type="InterPro" id="IPR005829">
    <property type="entry name" value="Sugar_transporter_CS"/>
</dbReference>
<keyword evidence="4 7" id="KW-0812">Transmembrane</keyword>
<dbReference type="PANTHER" id="PTHR48022">
    <property type="entry name" value="PLASTIDIC GLUCOSE TRANSPORTER 4"/>
    <property type="match status" value="1"/>
</dbReference>
<keyword evidence="6 7" id="KW-0472">Membrane</keyword>
<dbReference type="InterPro" id="IPR020846">
    <property type="entry name" value="MFS_dom"/>
</dbReference>
<dbReference type="PROSITE" id="PS00217">
    <property type="entry name" value="SUGAR_TRANSPORT_2"/>
    <property type="match status" value="1"/>
</dbReference>
<comment type="similarity">
    <text evidence="2">Belongs to the major facilitator superfamily. Sugar transporter (TC 2.A.1.1) family.</text>
</comment>
<dbReference type="EMBL" id="LASV01000603">
    <property type="protein sequence ID" value="KKA17604.1"/>
    <property type="molecule type" value="Genomic_DNA"/>
</dbReference>
<keyword evidence="3" id="KW-0813">Transport</keyword>
<comment type="subcellular location">
    <subcellularLocation>
        <location evidence="1">Membrane</location>
        <topology evidence="1">Multi-pass membrane protein</topology>
    </subcellularLocation>
</comment>
<comment type="caution">
    <text evidence="9">The sequence shown here is derived from an EMBL/GenBank/DDBJ whole genome shotgun (WGS) entry which is preliminary data.</text>
</comment>
<dbReference type="Pfam" id="PF00083">
    <property type="entry name" value="Sugar_tr"/>
    <property type="match status" value="1"/>
</dbReference>
<gene>
    <name evidence="9" type="ORF">T310_8463</name>
</gene>
<keyword evidence="9" id="KW-0762">Sugar transport</keyword>
<dbReference type="RefSeq" id="XP_013324216.1">
    <property type="nucleotide sequence ID" value="XM_013468762.1"/>
</dbReference>
<feature type="transmembrane region" description="Helical" evidence="7">
    <location>
        <begin position="80"/>
        <end position="100"/>
    </location>
</feature>
<feature type="non-terminal residue" evidence="9">
    <location>
        <position position="198"/>
    </location>
</feature>
<dbReference type="Proteomes" id="UP000053958">
    <property type="component" value="Unassembled WGS sequence"/>
</dbReference>
<evidence type="ECO:0000256" key="6">
    <source>
        <dbReference type="ARBA" id="ARBA00023136"/>
    </source>
</evidence>
<dbReference type="GeneID" id="25320721"/>
<dbReference type="PROSITE" id="PS50850">
    <property type="entry name" value="MFS"/>
    <property type="match status" value="1"/>
</dbReference>
<organism evidence="9 10">
    <name type="scientific">Rasamsonia emersonii (strain ATCC 16479 / CBS 393.64 / IMI 116815)</name>
    <dbReference type="NCBI Taxonomy" id="1408163"/>
    <lineage>
        <taxon>Eukaryota</taxon>
        <taxon>Fungi</taxon>
        <taxon>Dikarya</taxon>
        <taxon>Ascomycota</taxon>
        <taxon>Pezizomycotina</taxon>
        <taxon>Eurotiomycetes</taxon>
        <taxon>Eurotiomycetidae</taxon>
        <taxon>Eurotiales</taxon>
        <taxon>Trichocomaceae</taxon>
        <taxon>Rasamsonia</taxon>
    </lineage>
</organism>
<dbReference type="PRINTS" id="PR00171">
    <property type="entry name" value="SUGRTRNSPORT"/>
</dbReference>
<dbReference type="Gene3D" id="1.20.1250.20">
    <property type="entry name" value="MFS general substrate transporter like domains"/>
    <property type="match status" value="1"/>
</dbReference>
<dbReference type="InterPro" id="IPR050360">
    <property type="entry name" value="MFS_Sugar_Transporters"/>
</dbReference>
<evidence type="ECO:0000259" key="8">
    <source>
        <dbReference type="PROSITE" id="PS50850"/>
    </source>
</evidence>
<accession>A0A0F4YHE7</accession>
<dbReference type="OrthoDB" id="8120565at2759"/>
<name>A0A0F4YHE7_RASE3</name>
<keyword evidence="5 7" id="KW-1133">Transmembrane helix</keyword>
<dbReference type="GO" id="GO:0016020">
    <property type="term" value="C:membrane"/>
    <property type="evidence" value="ECO:0007669"/>
    <property type="project" value="UniProtKB-SubCell"/>
</dbReference>
<evidence type="ECO:0000313" key="10">
    <source>
        <dbReference type="Proteomes" id="UP000053958"/>
    </source>
</evidence>
<feature type="transmembrane region" description="Helical" evidence="7">
    <location>
        <begin position="168"/>
        <end position="187"/>
    </location>
</feature>
<feature type="transmembrane region" description="Helical" evidence="7">
    <location>
        <begin position="107"/>
        <end position="129"/>
    </location>
</feature>
<evidence type="ECO:0000256" key="2">
    <source>
        <dbReference type="ARBA" id="ARBA00010992"/>
    </source>
</evidence>
<proteinExistence type="inferred from homology"/>
<evidence type="ECO:0000256" key="4">
    <source>
        <dbReference type="ARBA" id="ARBA00022692"/>
    </source>
</evidence>
<feature type="domain" description="Major facilitator superfamily (MFS) profile" evidence="8">
    <location>
        <begin position="37"/>
        <end position="198"/>
    </location>
</feature>
<dbReference type="InterPro" id="IPR005828">
    <property type="entry name" value="MFS_sugar_transport-like"/>
</dbReference>
<dbReference type="PANTHER" id="PTHR48022:SF20">
    <property type="entry name" value="MAJOR FACILITATOR SUPERFAMILY (MFS) PROFILE DOMAIN-CONTAINING PROTEIN-RELATED"/>
    <property type="match status" value="1"/>
</dbReference>
<feature type="transmembrane region" description="Helical" evidence="7">
    <location>
        <begin position="135"/>
        <end position="156"/>
    </location>
</feature>
<evidence type="ECO:0000256" key="1">
    <source>
        <dbReference type="ARBA" id="ARBA00004141"/>
    </source>
</evidence>
<dbReference type="SUPFAM" id="SSF103473">
    <property type="entry name" value="MFS general substrate transporter"/>
    <property type="match status" value="1"/>
</dbReference>
<dbReference type="GO" id="GO:0005351">
    <property type="term" value="F:carbohydrate:proton symporter activity"/>
    <property type="evidence" value="ECO:0007669"/>
    <property type="project" value="TreeGrafter"/>
</dbReference>
<evidence type="ECO:0000256" key="3">
    <source>
        <dbReference type="ARBA" id="ARBA00022448"/>
    </source>
</evidence>
<dbReference type="STRING" id="1408163.A0A0F4YHE7"/>
<evidence type="ECO:0000256" key="7">
    <source>
        <dbReference type="SAM" id="Phobius"/>
    </source>
</evidence>
<evidence type="ECO:0000313" key="9">
    <source>
        <dbReference type="EMBL" id="KKA17604.1"/>
    </source>
</evidence>
<dbReference type="AlphaFoldDB" id="A0A0F4YHE7"/>